<dbReference type="PANTHER" id="PTHR46866:SF1">
    <property type="entry name" value="GH12955P"/>
    <property type="match status" value="1"/>
</dbReference>
<dbReference type="EMBL" id="WHWC01000012">
    <property type="protein sequence ID" value="KAG8372821.1"/>
    <property type="molecule type" value="Genomic_DNA"/>
</dbReference>
<evidence type="ECO:0000313" key="3">
    <source>
        <dbReference type="Proteomes" id="UP000826271"/>
    </source>
</evidence>
<dbReference type="AlphaFoldDB" id="A0AAV6WP60"/>
<dbReference type="SUPFAM" id="SSF56112">
    <property type="entry name" value="Protein kinase-like (PK-like)"/>
    <property type="match status" value="2"/>
</dbReference>
<comment type="caution">
    <text evidence="2">The sequence shown here is derived from an EMBL/GenBank/DDBJ whole genome shotgun (WGS) entry which is preliminary data.</text>
</comment>
<protein>
    <recommendedName>
        <fullName evidence="1">BEACH domain-containing protein</fullName>
    </recommendedName>
</protein>
<dbReference type="Proteomes" id="UP000826271">
    <property type="component" value="Unassembled WGS sequence"/>
</dbReference>
<dbReference type="Gene3D" id="1.10.1540.10">
    <property type="entry name" value="BEACH domain"/>
    <property type="match status" value="1"/>
</dbReference>
<dbReference type="PANTHER" id="PTHR46866">
    <property type="entry name" value="GH12955P"/>
    <property type="match status" value="1"/>
</dbReference>
<dbReference type="InterPro" id="IPR000409">
    <property type="entry name" value="BEACH_dom"/>
</dbReference>
<evidence type="ECO:0000259" key="1">
    <source>
        <dbReference type="PROSITE" id="PS50197"/>
    </source>
</evidence>
<dbReference type="SMART" id="SM01026">
    <property type="entry name" value="Beach"/>
    <property type="match status" value="1"/>
</dbReference>
<reference evidence="2" key="1">
    <citation type="submission" date="2019-10" db="EMBL/GenBank/DDBJ databases">
        <authorList>
            <person name="Zhang R."/>
            <person name="Pan Y."/>
            <person name="Wang J."/>
            <person name="Ma R."/>
            <person name="Yu S."/>
        </authorList>
    </citation>
    <scope>NUCLEOTIDE SEQUENCE</scope>
    <source>
        <strain evidence="2">LA-IB0</strain>
        <tissue evidence="2">Leaf</tissue>
    </source>
</reference>
<name>A0AAV6WP60_9LAMI</name>
<dbReference type="InterPro" id="IPR036372">
    <property type="entry name" value="BEACH_dom_sf"/>
</dbReference>
<sequence>MEIAPKMCFECLQQRIEADFSGGLTFIHGLSDFPLPFGSCALVQVSNSGGEAAQQFVLNYVPYSPDDCLARYVDEYCVLEGGDDSAIENTKSLNRKQDQADVSVGISGDKNSALDTTSTEYRHSSNGGRNIFLKGCKTCIISNKFSCLRIITSLAPTAQIGYASYELFEELASSFSSGSIEDHILHSLNLLVGGKSAGRDSVNFLSLVGLPSFKENGFPGCIRHPNIGPILGMLKSSSHIILVLPKTPYTLDNILYYSPAAIKSDWHVRFLIYQILSALSYMQGLGMAYGNLRPSNIMLTDTSWCWLKIGEKQLLNSKLNLKEEFYSNPTGGFCFEGCSAHALYADLRLSESNNWQSSFYSWWKGELSNFEYLLILNRLAGRRWGDHTFYIVMPWVLDFSFKPDENSNAGWRDLTKTKWRLAKGDEQLDFTYSTSEVPHHVSDECLSELAVCSYKARRLPLSVLRIAVRSVYEPNEYPSNMQRLYQWTPDECIPEFYSDPRIFYSLHSGMPDLAVPSWAGTAEEFIKLHRDALESNRVSCQIHHWIDITFGYKMSGEAAIAAKNVMLPASTSTMPKSMGRRQLFTQPHPPRQIITRGTPEKKNGSTKVTDVGVKHDQLIETNYLNKLEEATSFCENSWHLTPNYNVYSNNCLKDGPCENERLGKSSEYMSSMELDFAKNCGQTSTIDSNYLLENIEVDDDNSLGYQELLLWRQTSSSKNFSRGAADDIFSVGCILAELQLGKPLFGPISVASYLEGGVLPSSMQDLPHHVKVIVEASIQKEWNRRPSAKCLLESPYFPNSVKSSYSFLASFHLLARDESRLQYAATFAKRGALKTMGAFGAEMCAPYCLPLAVTSASDSEAEWAYILLTEFLKCLKLEAVIKLIVPSIQRILQASSYSFV</sequence>
<dbReference type="SUPFAM" id="SSF81837">
    <property type="entry name" value="BEACH domain"/>
    <property type="match status" value="1"/>
</dbReference>
<accession>A0AAV6WP60</accession>
<dbReference type="PROSITE" id="PS50197">
    <property type="entry name" value="BEACH"/>
    <property type="match status" value="1"/>
</dbReference>
<feature type="domain" description="BEACH" evidence="1">
    <location>
        <begin position="347"/>
        <end position="618"/>
    </location>
</feature>
<dbReference type="CDD" id="cd06071">
    <property type="entry name" value="Beach"/>
    <property type="match status" value="1"/>
</dbReference>
<dbReference type="InterPro" id="IPR011009">
    <property type="entry name" value="Kinase-like_dom_sf"/>
</dbReference>
<dbReference type="Gene3D" id="1.10.510.10">
    <property type="entry name" value="Transferase(Phosphotransferase) domain 1"/>
    <property type="match status" value="2"/>
</dbReference>
<evidence type="ECO:0000313" key="2">
    <source>
        <dbReference type="EMBL" id="KAG8372821.1"/>
    </source>
</evidence>
<organism evidence="2 3">
    <name type="scientific">Buddleja alternifolia</name>
    <dbReference type="NCBI Taxonomy" id="168488"/>
    <lineage>
        <taxon>Eukaryota</taxon>
        <taxon>Viridiplantae</taxon>
        <taxon>Streptophyta</taxon>
        <taxon>Embryophyta</taxon>
        <taxon>Tracheophyta</taxon>
        <taxon>Spermatophyta</taxon>
        <taxon>Magnoliopsida</taxon>
        <taxon>eudicotyledons</taxon>
        <taxon>Gunneridae</taxon>
        <taxon>Pentapetalae</taxon>
        <taxon>asterids</taxon>
        <taxon>lamiids</taxon>
        <taxon>Lamiales</taxon>
        <taxon>Scrophulariaceae</taxon>
        <taxon>Buddlejeae</taxon>
        <taxon>Buddleja</taxon>
    </lineage>
</organism>
<dbReference type="Pfam" id="PF02138">
    <property type="entry name" value="Beach"/>
    <property type="match status" value="1"/>
</dbReference>
<keyword evidence="3" id="KW-1185">Reference proteome</keyword>
<proteinExistence type="predicted"/>
<gene>
    <name evidence="2" type="ORF">BUALT_Bualt12G0106900</name>
</gene>